<dbReference type="EMBL" id="KN840504">
    <property type="protein sequence ID" value="KIP07093.1"/>
    <property type="molecule type" value="Genomic_DNA"/>
</dbReference>
<keyword evidence="2" id="KW-1185">Reference proteome</keyword>
<dbReference type="HOGENOM" id="CLU_1595152_0_0_1"/>
<evidence type="ECO:0000313" key="1">
    <source>
        <dbReference type="EMBL" id="KIP07093.1"/>
    </source>
</evidence>
<reference evidence="1 2" key="1">
    <citation type="journal article" date="2014" name="PLoS Genet.">
        <title>Analysis of the Phlebiopsis gigantea genome, transcriptome and secretome provides insight into its pioneer colonization strategies of wood.</title>
        <authorList>
            <person name="Hori C."/>
            <person name="Ishida T."/>
            <person name="Igarashi K."/>
            <person name="Samejima M."/>
            <person name="Suzuki H."/>
            <person name="Master E."/>
            <person name="Ferreira P."/>
            <person name="Ruiz-Duenas F.J."/>
            <person name="Held B."/>
            <person name="Canessa P."/>
            <person name="Larrondo L.F."/>
            <person name="Schmoll M."/>
            <person name="Druzhinina I.S."/>
            <person name="Kubicek C.P."/>
            <person name="Gaskell J.A."/>
            <person name="Kersten P."/>
            <person name="St John F."/>
            <person name="Glasner J."/>
            <person name="Sabat G."/>
            <person name="Splinter BonDurant S."/>
            <person name="Syed K."/>
            <person name="Yadav J."/>
            <person name="Mgbeahuruike A.C."/>
            <person name="Kovalchuk A."/>
            <person name="Asiegbu F.O."/>
            <person name="Lackner G."/>
            <person name="Hoffmeister D."/>
            <person name="Rencoret J."/>
            <person name="Gutierrez A."/>
            <person name="Sun H."/>
            <person name="Lindquist E."/>
            <person name="Barry K."/>
            <person name="Riley R."/>
            <person name="Grigoriev I.V."/>
            <person name="Henrissat B."/>
            <person name="Kues U."/>
            <person name="Berka R.M."/>
            <person name="Martinez A.T."/>
            <person name="Covert S.F."/>
            <person name="Blanchette R.A."/>
            <person name="Cullen D."/>
        </authorList>
    </citation>
    <scope>NUCLEOTIDE SEQUENCE [LARGE SCALE GENOMIC DNA]</scope>
    <source>
        <strain evidence="1 2">11061_1 CR5-6</strain>
    </source>
</reference>
<protein>
    <submittedName>
        <fullName evidence="1">Uncharacterized protein</fullName>
    </submittedName>
</protein>
<evidence type="ECO:0000313" key="2">
    <source>
        <dbReference type="Proteomes" id="UP000053257"/>
    </source>
</evidence>
<gene>
    <name evidence="1" type="ORF">PHLGIDRAFT_432843</name>
</gene>
<dbReference type="Proteomes" id="UP000053257">
    <property type="component" value="Unassembled WGS sequence"/>
</dbReference>
<organism evidence="1 2">
    <name type="scientific">Phlebiopsis gigantea (strain 11061_1 CR5-6)</name>
    <name type="common">White-rot fungus</name>
    <name type="synonym">Peniophora gigantea</name>
    <dbReference type="NCBI Taxonomy" id="745531"/>
    <lineage>
        <taxon>Eukaryota</taxon>
        <taxon>Fungi</taxon>
        <taxon>Dikarya</taxon>
        <taxon>Basidiomycota</taxon>
        <taxon>Agaricomycotina</taxon>
        <taxon>Agaricomycetes</taxon>
        <taxon>Polyporales</taxon>
        <taxon>Phanerochaetaceae</taxon>
        <taxon>Phlebiopsis</taxon>
    </lineage>
</organism>
<accession>A0A0C3PL10</accession>
<proteinExistence type="predicted"/>
<dbReference type="AlphaFoldDB" id="A0A0C3PL10"/>
<sequence length="167" mass="18159">MRLLRLPVLCTSNLRDFPSTTELALLISNTVTHKVDIHRSFCWQTIVRSSGIWLPSLPVGYLKLSYSITSNFHTARRHARDVLPCAGSSSSGTRDSRLPSRLGSKTLNTILNTSPSSQTVGLRTRPSIMSPESQSTLSVYHTCYIKARSGVEASACAGTTSCSLQAT</sequence>
<name>A0A0C3PL10_PHLG1</name>